<dbReference type="InterPro" id="IPR012727">
    <property type="entry name" value="Gly_oxidase_ThiO"/>
</dbReference>
<evidence type="ECO:0000313" key="8">
    <source>
        <dbReference type="Proteomes" id="UP001297580"/>
    </source>
</evidence>
<dbReference type="Proteomes" id="UP001297580">
    <property type="component" value="Chromosome"/>
</dbReference>
<dbReference type="SUPFAM" id="SSF54373">
    <property type="entry name" value="FAD-linked reductases, C-terminal domain"/>
    <property type="match status" value="1"/>
</dbReference>
<evidence type="ECO:0000256" key="4">
    <source>
        <dbReference type="ARBA" id="ARBA00049872"/>
    </source>
</evidence>
<dbReference type="PANTHER" id="PTHR13847:SF289">
    <property type="entry name" value="GLYCINE OXIDASE"/>
    <property type="match status" value="1"/>
</dbReference>
<dbReference type="GO" id="GO:0043799">
    <property type="term" value="F:glycine oxidase activity"/>
    <property type="evidence" value="ECO:0007669"/>
    <property type="project" value="UniProtKB-EC"/>
</dbReference>
<dbReference type="Pfam" id="PF01266">
    <property type="entry name" value="DAO"/>
    <property type="match status" value="1"/>
</dbReference>
<dbReference type="GeneID" id="87621836"/>
<feature type="domain" description="FAD dependent oxidoreductase" evidence="6">
    <location>
        <begin position="7"/>
        <end position="353"/>
    </location>
</feature>
<keyword evidence="8" id="KW-1185">Reference proteome</keyword>
<comment type="pathway">
    <text evidence="1">Cofactor biosynthesis; thiamine diphosphate biosynthesis.</text>
</comment>
<protein>
    <recommendedName>
        <fullName evidence="5">glycine oxidase</fullName>
        <ecNumber evidence="5">1.4.3.19</ecNumber>
    </recommendedName>
</protein>
<keyword evidence="3 7" id="KW-0560">Oxidoreductase</keyword>
<evidence type="ECO:0000256" key="1">
    <source>
        <dbReference type="ARBA" id="ARBA00004948"/>
    </source>
</evidence>
<organism evidence="7 8">
    <name type="scientific">Geobacillus thermodenitrificans</name>
    <dbReference type="NCBI Taxonomy" id="33940"/>
    <lineage>
        <taxon>Bacteria</taxon>
        <taxon>Bacillati</taxon>
        <taxon>Bacillota</taxon>
        <taxon>Bacilli</taxon>
        <taxon>Bacillales</taxon>
        <taxon>Anoxybacillaceae</taxon>
        <taxon>Geobacillus</taxon>
    </lineage>
</organism>
<evidence type="ECO:0000256" key="5">
    <source>
        <dbReference type="ARBA" id="ARBA00050018"/>
    </source>
</evidence>
<proteinExistence type="predicted"/>
<evidence type="ECO:0000256" key="2">
    <source>
        <dbReference type="ARBA" id="ARBA00022977"/>
    </source>
</evidence>
<dbReference type="PANTHER" id="PTHR13847">
    <property type="entry name" value="SARCOSINE DEHYDROGENASE-RELATED"/>
    <property type="match status" value="1"/>
</dbReference>
<evidence type="ECO:0000259" key="6">
    <source>
        <dbReference type="Pfam" id="PF01266"/>
    </source>
</evidence>
<dbReference type="RefSeq" id="WP_029761456.1">
    <property type="nucleotide sequence ID" value="NZ_CP017694.1"/>
</dbReference>
<accession>A0ABY9QD87</accession>
<dbReference type="SUPFAM" id="SSF51905">
    <property type="entry name" value="FAD/NAD(P)-binding domain"/>
    <property type="match status" value="1"/>
</dbReference>
<dbReference type="EMBL" id="CP133461">
    <property type="protein sequence ID" value="WMV76867.1"/>
    <property type="molecule type" value="Genomic_DNA"/>
</dbReference>
<reference evidence="7 8" key="1">
    <citation type="submission" date="2023-08" db="EMBL/GenBank/DDBJ databases">
        <title>Complete genome sequence of Geobacillus thermodenitrificans K1041, a genetically tractable strain representative of the genus Geobacillus.</title>
        <authorList>
            <person name="Kani S."/>
            <person name="Suzuki H."/>
        </authorList>
    </citation>
    <scope>NUCLEOTIDE SEQUENCE [LARGE SCALE GENOMIC DNA]</scope>
    <source>
        <strain evidence="7 8">K1041</strain>
    </source>
</reference>
<dbReference type="EC" id="1.4.3.19" evidence="5"/>
<dbReference type="NCBIfam" id="TIGR02352">
    <property type="entry name" value="thiamin_ThiO"/>
    <property type="match status" value="1"/>
</dbReference>
<dbReference type="Gene3D" id="3.50.50.60">
    <property type="entry name" value="FAD/NAD(P)-binding domain"/>
    <property type="match status" value="1"/>
</dbReference>
<keyword evidence="2" id="KW-0784">Thiamine biosynthesis</keyword>
<dbReference type="InterPro" id="IPR036188">
    <property type="entry name" value="FAD/NAD-bd_sf"/>
</dbReference>
<dbReference type="InterPro" id="IPR006076">
    <property type="entry name" value="FAD-dep_OxRdtase"/>
</dbReference>
<dbReference type="Gene3D" id="3.30.9.10">
    <property type="entry name" value="D-Amino Acid Oxidase, subunit A, domain 2"/>
    <property type="match status" value="1"/>
</dbReference>
<evidence type="ECO:0000256" key="3">
    <source>
        <dbReference type="ARBA" id="ARBA00023002"/>
    </source>
</evidence>
<gene>
    <name evidence="7" type="primary">thiO</name>
    <name evidence="7" type="ORF">HSX42_03505</name>
</gene>
<comment type="catalytic activity">
    <reaction evidence="4">
        <text>glycine + O2 + H2O = glyoxylate + H2O2 + NH4(+)</text>
        <dbReference type="Rhea" id="RHEA:11532"/>
        <dbReference type="ChEBI" id="CHEBI:15377"/>
        <dbReference type="ChEBI" id="CHEBI:15379"/>
        <dbReference type="ChEBI" id="CHEBI:16240"/>
        <dbReference type="ChEBI" id="CHEBI:28938"/>
        <dbReference type="ChEBI" id="CHEBI:36655"/>
        <dbReference type="ChEBI" id="CHEBI:57305"/>
        <dbReference type="EC" id="1.4.3.19"/>
    </reaction>
</comment>
<sequence>MTIHYYDVAIVGGGVIGAAVAFELAKRKYRVAILEKGTMAGESSRAAAGMLGAQAEFSTPSPLVPLALKSRTLMPSLAEELKERTGIDIGLVEKGMIKIATTEEEAEDLRRHYTFWSATDQPVRWLTKEEVLEIEPRLAMEAIVGAMYIEGDGQVSAPDLAAALVHAAVSAGARLYEYTEVLNIRSDAGGHHLDTTDGTFSAEAVVIASGAWASQLGNLLGLPLSVSPVKGECVMVRTPVPLLQATVFAKNGCYIVPKRGNQLLIGATSTPGTYDRHVCAGGVMNLLHRAARLLPDVKQAEWVRAWSGIRPQTKDGLPYIGEHPERHGVFVAAGHYRNGILLSAITGQLMADLIERKEPEVDLSPFSLTRHSEEKVGIE</sequence>
<evidence type="ECO:0000313" key="7">
    <source>
        <dbReference type="EMBL" id="WMV76867.1"/>
    </source>
</evidence>
<name>A0ABY9QD87_GEOTD</name>